<organism evidence="1 2">
    <name type="scientific">Funneliformis mosseae</name>
    <name type="common">Endomycorrhizal fungus</name>
    <name type="synonym">Glomus mosseae</name>
    <dbReference type="NCBI Taxonomy" id="27381"/>
    <lineage>
        <taxon>Eukaryota</taxon>
        <taxon>Fungi</taxon>
        <taxon>Fungi incertae sedis</taxon>
        <taxon>Mucoromycota</taxon>
        <taxon>Glomeromycotina</taxon>
        <taxon>Glomeromycetes</taxon>
        <taxon>Glomerales</taxon>
        <taxon>Glomeraceae</taxon>
        <taxon>Funneliformis</taxon>
    </lineage>
</organism>
<reference evidence="1" key="1">
    <citation type="submission" date="2021-06" db="EMBL/GenBank/DDBJ databases">
        <authorList>
            <person name="Kallberg Y."/>
            <person name="Tangrot J."/>
            <person name="Rosling A."/>
        </authorList>
    </citation>
    <scope>NUCLEOTIDE SEQUENCE</scope>
    <source>
        <strain evidence="1">87-6 pot B 2015</strain>
    </source>
</reference>
<dbReference type="AlphaFoldDB" id="A0A9N9IY07"/>
<feature type="non-terminal residue" evidence="1">
    <location>
        <position position="1"/>
    </location>
</feature>
<protein>
    <submittedName>
        <fullName evidence="1">13837_t:CDS:1</fullName>
    </submittedName>
</protein>
<name>A0A9N9IY07_FUNMO</name>
<proteinExistence type="predicted"/>
<dbReference type="EMBL" id="CAJVPP010026991">
    <property type="protein sequence ID" value="CAG8754808.1"/>
    <property type="molecule type" value="Genomic_DNA"/>
</dbReference>
<evidence type="ECO:0000313" key="1">
    <source>
        <dbReference type="EMBL" id="CAG8754808.1"/>
    </source>
</evidence>
<keyword evidence="2" id="KW-1185">Reference proteome</keyword>
<evidence type="ECO:0000313" key="2">
    <source>
        <dbReference type="Proteomes" id="UP000789375"/>
    </source>
</evidence>
<sequence length="53" mass="6180">ILVLQETNESTIPYFECFFNYDSWKSLTFKSGSVVINLPERTSSVKDHPLRLE</sequence>
<gene>
    <name evidence="1" type="ORF">FMOSSE_LOCUS16837</name>
</gene>
<dbReference type="Proteomes" id="UP000789375">
    <property type="component" value="Unassembled WGS sequence"/>
</dbReference>
<comment type="caution">
    <text evidence="1">The sequence shown here is derived from an EMBL/GenBank/DDBJ whole genome shotgun (WGS) entry which is preliminary data.</text>
</comment>
<accession>A0A9N9IY07</accession>
<feature type="non-terminal residue" evidence="1">
    <location>
        <position position="53"/>
    </location>
</feature>